<keyword evidence="2" id="KW-1185">Reference proteome</keyword>
<dbReference type="AlphaFoldDB" id="A0A3Q7HAI2"/>
<dbReference type="Proteomes" id="UP000004994">
    <property type="component" value="Chromosome 5"/>
</dbReference>
<reference evidence="1" key="2">
    <citation type="submission" date="2019-01" db="UniProtKB">
        <authorList>
            <consortium name="EnsemblPlants"/>
        </authorList>
    </citation>
    <scope>IDENTIFICATION</scope>
    <source>
        <strain evidence="1">cv. Heinz 1706</strain>
    </source>
</reference>
<organism evidence="1">
    <name type="scientific">Solanum lycopersicum</name>
    <name type="common">Tomato</name>
    <name type="synonym">Lycopersicon esculentum</name>
    <dbReference type="NCBI Taxonomy" id="4081"/>
    <lineage>
        <taxon>Eukaryota</taxon>
        <taxon>Viridiplantae</taxon>
        <taxon>Streptophyta</taxon>
        <taxon>Embryophyta</taxon>
        <taxon>Tracheophyta</taxon>
        <taxon>Spermatophyta</taxon>
        <taxon>Magnoliopsida</taxon>
        <taxon>eudicotyledons</taxon>
        <taxon>Gunneridae</taxon>
        <taxon>Pentapetalae</taxon>
        <taxon>asterids</taxon>
        <taxon>lamiids</taxon>
        <taxon>Solanales</taxon>
        <taxon>Solanaceae</taxon>
        <taxon>Solanoideae</taxon>
        <taxon>Solaneae</taxon>
        <taxon>Solanum</taxon>
        <taxon>Solanum subgen. Lycopersicon</taxon>
    </lineage>
</organism>
<dbReference type="InParanoid" id="A0A3Q7HAI2"/>
<reference evidence="1" key="1">
    <citation type="journal article" date="2012" name="Nature">
        <title>The tomato genome sequence provides insights into fleshy fruit evolution.</title>
        <authorList>
            <consortium name="Tomato Genome Consortium"/>
        </authorList>
    </citation>
    <scope>NUCLEOTIDE SEQUENCE [LARGE SCALE GENOMIC DNA]</scope>
    <source>
        <strain evidence="1">cv. Heinz 1706</strain>
    </source>
</reference>
<dbReference type="Gramene" id="Solyc05g016007.1.1">
    <property type="protein sequence ID" value="Solyc05g016007.1.1"/>
    <property type="gene ID" value="Solyc05g016007.1"/>
</dbReference>
<dbReference type="EnsemblPlants" id="Solyc05g016007.1.1">
    <property type="protein sequence ID" value="Solyc05g016007.1.1"/>
    <property type="gene ID" value="Solyc05g016007.1"/>
</dbReference>
<sequence>MYFIMPSLLINSTMRRNMIAKRGLEMREVIAAIVPRRGIVIIGHEAISQSRIASFTPATLAATSAKGRGQGHDHRSGKRVFGMLHKEGYMVE</sequence>
<evidence type="ECO:0000313" key="2">
    <source>
        <dbReference type="Proteomes" id="UP000004994"/>
    </source>
</evidence>
<protein>
    <submittedName>
        <fullName evidence="1">Uncharacterized protein</fullName>
    </submittedName>
</protein>
<accession>A0A3Q7HAI2</accession>
<proteinExistence type="predicted"/>
<name>A0A3Q7HAI2_SOLLC</name>
<evidence type="ECO:0000313" key="1">
    <source>
        <dbReference type="EnsemblPlants" id="Solyc05g016007.1.1"/>
    </source>
</evidence>